<accession>A0A7V8GN10</accession>
<name>A0A7V8GN10_9GAMM</name>
<sequence>MRVSERSYGRDTYQANKKALDDFRREFHGLEDACWYGKDVDTYAIRRADSVVWVVLQMRNAAALILVAEGPLPAANRR</sequence>
<protein>
    <submittedName>
        <fullName evidence="1">Uncharacterized protein</fullName>
    </submittedName>
</protein>
<keyword evidence="2" id="KW-1185">Reference proteome</keyword>
<evidence type="ECO:0000313" key="1">
    <source>
        <dbReference type="EMBL" id="KAF1686848.1"/>
    </source>
</evidence>
<organism evidence="1 2">
    <name type="scientific">Pseudoxanthomonas broegbernensis</name>
    <dbReference type="NCBI Taxonomy" id="83619"/>
    <lineage>
        <taxon>Bacteria</taxon>
        <taxon>Pseudomonadati</taxon>
        <taxon>Pseudomonadota</taxon>
        <taxon>Gammaproteobacteria</taxon>
        <taxon>Lysobacterales</taxon>
        <taxon>Lysobacteraceae</taxon>
        <taxon>Pseudoxanthomonas</taxon>
    </lineage>
</organism>
<gene>
    <name evidence="1" type="ORF">B1992_05495</name>
</gene>
<dbReference type="Proteomes" id="UP000462066">
    <property type="component" value="Unassembled WGS sequence"/>
</dbReference>
<proteinExistence type="predicted"/>
<comment type="caution">
    <text evidence="1">The sequence shown here is derived from an EMBL/GenBank/DDBJ whole genome shotgun (WGS) entry which is preliminary data.</text>
</comment>
<dbReference type="EMBL" id="MWIP01000004">
    <property type="protein sequence ID" value="KAF1686848.1"/>
    <property type="molecule type" value="Genomic_DNA"/>
</dbReference>
<reference evidence="1 2" key="1">
    <citation type="submission" date="2017-10" db="EMBL/GenBank/DDBJ databases">
        <title>Whole genome sequencing of Pseudoxanthomonas broegbernensis DSM 12573(T).</title>
        <authorList>
            <person name="Kumar S."/>
            <person name="Bansal K."/>
            <person name="Kaur A."/>
            <person name="Patil P."/>
            <person name="Sharma S."/>
            <person name="Patil P.B."/>
        </authorList>
    </citation>
    <scope>NUCLEOTIDE SEQUENCE [LARGE SCALE GENOMIC DNA]</scope>
    <source>
        <strain evidence="1 2">DSM 12573</strain>
    </source>
</reference>
<dbReference type="AlphaFoldDB" id="A0A7V8GN10"/>
<evidence type="ECO:0000313" key="2">
    <source>
        <dbReference type="Proteomes" id="UP000462066"/>
    </source>
</evidence>